<dbReference type="Pfam" id="PF06429">
    <property type="entry name" value="Flg_bbr_C"/>
    <property type="match status" value="1"/>
</dbReference>
<dbReference type="Pfam" id="PF00460">
    <property type="entry name" value="Flg_bb_rod"/>
    <property type="match status" value="1"/>
</dbReference>
<gene>
    <name evidence="11" type="primary">flgG</name>
    <name evidence="11" type="ORF">HND93_04320</name>
</gene>
<dbReference type="PANTHER" id="PTHR30435:SF19">
    <property type="entry name" value="FLAGELLAR BASAL-BODY ROD PROTEIN FLGG"/>
    <property type="match status" value="1"/>
</dbReference>
<evidence type="ECO:0000256" key="5">
    <source>
        <dbReference type="ARBA" id="ARBA00032912"/>
    </source>
</evidence>
<evidence type="ECO:0000259" key="10">
    <source>
        <dbReference type="Pfam" id="PF22692"/>
    </source>
</evidence>
<comment type="caution">
    <text evidence="11">The sequence shown here is derived from an EMBL/GenBank/DDBJ whole genome shotgun (WGS) entry which is preliminary data.</text>
</comment>
<dbReference type="PANTHER" id="PTHR30435">
    <property type="entry name" value="FLAGELLAR PROTEIN"/>
    <property type="match status" value="1"/>
</dbReference>
<evidence type="ECO:0000256" key="2">
    <source>
        <dbReference type="ARBA" id="ARBA00009677"/>
    </source>
</evidence>
<reference evidence="11 12" key="1">
    <citation type="submission" date="2020-05" db="EMBL/GenBank/DDBJ databases">
        <title>Azospirillum oleiclasticum sp. nov, a nitrogen-fixing and heavy crude oil-emulsifying bacterium isolated from the crude oil of Yumen Oilfield.</title>
        <authorList>
            <person name="Wu D."/>
            <person name="Cai M."/>
            <person name="Zhang X."/>
        </authorList>
    </citation>
    <scope>NUCLEOTIDE SEQUENCE [LARGE SCALE GENOMIC DNA]</scope>
    <source>
        <strain evidence="11 12">ROY-1-1-2</strain>
    </source>
</reference>
<evidence type="ECO:0000259" key="9">
    <source>
        <dbReference type="Pfam" id="PF06429"/>
    </source>
</evidence>
<keyword evidence="11" id="KW-0969">Cilium</keyword>
<dbReference type="SUPFAM" id="SSF117143">
    <property type="entry name" value="Flagellar hook protein flgE"/>
    <property type="match status" value="1"/>
</dbReference>
<keyword evidence="11" id="KW-0966">Cell projection</keyword>
<dbReference type="NCBIfam" id="TIGR02488">
    <property type="entry name" value="flgG_G_neg"/>
    <property type="match status" value="1"/>
</dbReference>
<feature type="domain" description="Flagellar basal-body/hook protein C-terminal" evidence="9">
    <location>
        <begin position="215"/>
        <end position="259"/>
    </location>
</feature>
<comment type="similarity">
    <text evidence="2 7">Belongs to the flagella basal body rod proteins family.</text>
</comment>
<dbReference type="RefSeq" id="WP_180280623.1">
    <property type="nucleotide sequence ID" value="NZ_JABFDB010000001.1"/>
</dbReference>
<keyword evidence="12" id="KW-1185">Reference proteome</keyword>
<organism evidence="11 12">
    <name type="scientific">Azospirillum oleiclasticum</name>
    <dbReference type="NCBI Taxonomy" id="2735135"/>
    <lineage>
        <taxon>Bacteria</taxon>
        <taxon>Pseudomonadati</taxon>
        <taxon>Pseudomonadota</taxon>
        <taxon>Alphaproteobacteria</taxon>
        <taxon>Rhodospirillales</taxon>
        <taxon>Azospirillaceae</taxon>
        <taxon>Azospirillum</taxon>
    </lineage>
</organism>
<evidence type="ECO:0000256" key="7">
    <source>
        <dbReference type="RuleBase" id="RU362116"/>
    </source>
</evidence>
<evidence type="ECO:0000256" key="3">
    <source>
        <dbReference type="ARBA" id="ARBA00017948"/>
    </source>
</evidence>
<dbReference type="InterPro" id="IPR001444">
    <property type="entry name" value="Flag_bb_rod_N"/>
</dbReference>
<protein>
    <recommendedName>
        <fullName evidence="3 6">Flagellar basal-body rod protein FlgG</fullName>
    </recommendedName>
    <alternativeName>
        <fullName evidence="5 7">Distal rod protein</fullName>
    </alternativeName>
</protein>
<sequence>MRSLAIGATGMLAQQVNVETISNNIANATTTGFKKQRAEFQDLLYQNFRRIGSTSSDAGTIVPTGVQVGAGVRVAAIGRILEQGNLTVTDNKLDVAVNGAGYFQVQLPNGDTSYTRAGNFKLSPEGVIVTADGYQVIPAITIPTDAVDVAINPSGEVLVKTDGQVETQNVGQLQLATFPNAAGLEAIGDNLFMETPASGGGVVGNPGAPGFGRLVQGALETSNVNIVQEITTLITAQRAYEMNSKVIKTTDEMMQTVGQLR</sequence>
<dbReference type="EMBL" id="JABFDB010000001">
    <property type="protein sequence ID" value="NYZ18926.1"/>
    <property type="molecule type" value="Genomic_DNA"/>
</dbReference>
<comment type="subunit">
    <text evidence="7">The basal body constitutes a major portion of the flagellar organelle and consists of four rings (L,P,S, and M) mounted on a central rod. The rod consists of about 26 subunits of FlgG in the distal portion, and FlgB, FlgC and FlgF are thought to build up the proximal portion of the rod with about 6 subunits each.</text>
</comment>
<dbReference type="InterPro" id="IPR012834">
    <property type="entry name" value="FlgG_G_neg"/>
</dbReference>
<dbReference type="Proteomes" id="UP000584642">
    <property type="component" value="Unassembled WGS sequence"/>
</dbReference>
<proteinExistence type="inferred from homology"/>
<dbReference type="InterPro" id="IPR010930">
    <property type="entry name" value="Flg_bb/hook_C_dom"/>
</dbReference>
<evidence type="ECO:0000256" key="6">
    <source>
        <dbReference type="NCBIfam" id="TIGR02488"/>
    </source>
</evidence>
<accession>A0ABX2T3P7</accession>
<evidence type="ECO:0000313" key="11">
    <source>
        <dbReference type="EMBL" id="NYZ18926.1"/>
    </source>
</evidence>
<comment type="subcellular location">
    <subcellularLocation>
        <location evidence="1 7">Bacterial flagellum basal body</location>
    </subcellularLocation>
</comment>
<dbReference type="Pfam" id="PF22692">
    <property type="entry name" value="LlgE_F_G_D1"/>
    <property type="match status" value="1"/>
</dbReference>
<dbReference type="InterPro" id="IPR020013">
    <property type="entry name" value="Flagellar_FlgE/F/G"/>
</dbReference>
<evidence type="ECO:0000259" key="8">
    <source>
        <dbReference type="Pfam" id="PF00460"/>
    </source>
</evidence>
<dbReference type="InterPro" id="IPR053967">
    <property type="entry name" value="LlgE_F_G-like_D1"/>
</dbReference>
<evidence type="ECO:0000256" key="4">
    <source>
        <dbReference type="ARBA" id="ARBA00023143"/>
    </source>
</evidence>
<keyword evidence="4 7" id="KW-0975">Bacterial flagellum</keyword>
<evidence type="ECO:0000256" key="1">
    <source>
        <dbReference type="ARBA" id="ARBA00004117"/>
    </source>
</evidence>
<keyword evidence="11" id="KW-0282">Flagellum</keyword>
<feature type="domain" description="Flagellar hook protein FlgE/F/G-like D1" evidence="10">
    <location>
        <begin position="96"/>
        <end position="158"/>
    </location>
</feature>
<dbReference type="NCBIfam" id="TIGR03506">
    <property type="entry name" value="FlgEFG_subfam"/>
    <property type="match status" value="2"/>
</dbReference>
<feature type="domain" description="Flagellar basal body rod protein N-terminal" evidence="8">
    <location>
        <begin position="6"/>
        <end position="34"/>
    </location>
</feature>
<name>A0ABX2T3P7_9PROT</name>
<evidence type="ECO:0000313" key="12">
    <source>
        <dbReference type="Proteomes" id="UP000584642"/>
    </source>
</evidence>
<dbReference type="InterPro" id="IPR037925">
    <property type="entry name" value="FlgE/F/G-like"/>
</dbReference>